<evidence type="ECO:0000256" key="4">
    <source>
        <dbReference type="ARBA" id="ARBA00022692"/>
    </source>
</evidence>
<evidence type="ECO:0000256" key="7">
    <source>
        <dbReference type="SAM" id="Phobius"/>
    </source>
</evidence>
<dbReference type="Proteomes" id="UP000032434">
    <property type="component" value="Chromosome 1"/>
</dbReference>
<dbReference type="InterPro" id="IPR017475">
    <property type="entry name" value="EPS_sugar_tfrase"/>
</dbReference>
<reference evidence="10" key="1">
    <citation type="submission" date="2014-05" db="EMBL/GenBank/DDBJ databases">
        <authorList>
            <person name="Kube M."/>
        </authorList>
    </citation>
    <scope>NUCLEOTIDE SEQUENCE [LARGE SCALE GENOMIC DNA]</scope>
</reference>
<evidence type="ECO:0000256" key="1">
    <source>
        <dbReference type="ARBA" id="ARBA00004141"/>
    </source>
</evidence>
<gene>
    <name evidence="9" type="ORF">Aocu_04030</name>
</gene>
<dbReference type="PATRIC" id="fig|35623.3.peg.403"/>
<feature type="transmembrane region" description="Helical" evidence="7">
    <location>
        <begin position="272"/>
        <end position="296"/>
    </location>
</feature>
<dbReference type="AlphaFoldDB" id="A0A061AFX5"/>
<keyword evidence="3 9" id="KW-0808">Transferase</keyword>
<dbReference type="GO" id="GO:0016020">
    <property type="term" value="C:membrane"/>
    <property type="evidence" value="ECO:0007669"/>
    <property type="project" value="UniProtKB-SubCell"/>
</dbReference>
<feature type="transmembrane region" description="Helical" evidence="7">
    <location>
        <begin position="88"/>
        <end position="109"/>
    </location>
</feature>
<organism evidence="9 10">
    <name type="scientific">Acholeplasma oculi</name>
    <dbReference type="NCBI Taxonomy" id="35623"/>
    <lineage>
        <taxon>Bacteria</taxon>
        <taxon>Bacillati</taxon>
        <taxon>Mycoplasmatota</taxon>
        <taxon>Mollicutes</taxon>
        <taxon>Acholeplasmatales</taxon>
        <taxon>Acholeplasmataceae</taxon>
        <taxon>Acholeplasma</taxon>
    </lineage>
</organism>
<keyword evidence="4 7" id="KW-0812">Transmembrane</keyword>
<dbReference type="HOGENOM" id="CLU_024920_0_0_14"/>
<dbReference type="PANTHER" id="PTHR30576:SF0">
    <property type="entry name" value="UNDECAPRENYL-PHOSPHATE N-ACETYLGALACTOSAMINYL 1-PHOSPHATE TRANSFERASE-RELATED"/>
    <property type="match status" value="1"/>
</dbReference>
<dbReference type="Pfam" id="PF02397">
    <property type="entry name" value="Bac_transf"/>
    <property type="match status" value="1"/>
</dbReference>
<keyword evidence="5 7" id="KW-1133">Transmembrane helix</keyword>
<dbReference type="STRING" id="35623.Aocu_04030"/>
<feature type="transmembrane region" description="Helical" evidence="7">
    <location>
        <begin position="121"/>
        <end position="140"/>
    </location>
</feature>
<dbReference type="KEGG" id="aoc:Aocu_04030"/>
<sequence length="491" mass="58117">MNTYKNLWQGSFIRFLEYALDIFVMIFSLFTAIQIHHFFVYGYFFPWNQIVGMYWYFYWFFALLYLMATAIMFKVYHTTIVNNSYRNSMKNTMLSIVFMNIPLIAYNFIRLDNFIFETPWYLFAVVGIEIITYALYKYIFYRILARFDKRYTMIIGTKNEVDALASKFILSKARHMMIKYLVYVGPEETVDASIFELIDQVDNIYITENLDVKVKEMIVDYASLNNYKEVYVVPKKFDILLLDSKFETVDDTMVLRSQNMHLSFEMRFIKRIIDLIVSVIGLLIAGIPMLLVALIIKLQDGGPVFYKQERFKRDNKPFYILKFRSMTFKQTKEMEQTLATRNDARITPFGKFIRATRLDELPQLINVFLGEMTLVGPRPFMKSVVDEATKENPDFRYRSNVKPGITGLSHVYGRYDTTPEERLRYDLLYVRRCSLWLDIKIIFLTIIVVFSKDMGLGREENFTIHDLLKLKNKTLEPITCSNLSVFELKNS</sequence>
<dbReference type="InterPro" id="IPR003362">
    <property type="entry name" value="Bact_transf"/>
</dbReference>
<dbReference type="OrthoDB" id="9808602at2"/>
<evidence type="ECO:0000256" key="3">
    <source>
        <dbReference type="ARBA" id="ARBA00022679"/>
    </source>
</evidence>
<evidence type="ECO:0000256" key="2">
    <source>
        <dbReference type="ARBA" id="ARBA00006464"/>
    </source>
</evidence>
<accession>A0A061AFX5</accession>
<evidence type="ECO:0000313" key="9">
    <source>
        <dbReference type="EMBL" id="CDR30476.1"/>
    </source>
</evidence>
<comment type="similarity">
    <text evidence="2">Belongs to the bacterial sugar transferase family.</text>
</comment>
<dbReference type="PANTHER" id="PTHR30576">
    <property type="entry name" value="COLANIC BIOSYNTHESIS UDP-GLUCOSE LIPID CARRIER TRANSFERASE"/>
    <property type="match status" value="1"/>
</dbReference>
<evidence type="ECO:0000256" key="6">
    <source>
        <dbReference type="ARBA" id="ARBA00023136"/>
    </source>
</evidence>
<comment type="subcellular location">
    <subcellularLocation>
        <location evidence="1">Membrane</location>
        <topology evidence="1">Multi-pass membrane protein</topology>
    </subcellularLocation>
</comment>
<evidence type="ECO:0000256" key="5">
    <source>
        <dbReference type="ARBA" id="ARBA00022989"/>
    </source>
</evidence>
<dbReference type="EMBL" id="LK028559">
    <property type="protein sequence ID" value="CDR30476.1"/>
    <property type="molecule type" value="Genomic_DNA"/>
</dbReference>
<proteinExistence type="inferred from homology"/>
<evidence type="ECO:0000313" key="10">
    <source>
        <dbReference type="Proteomes" id="UP000032434"/>
    </source>
</evidence>
<name>A0A061AFX5_9MOLU</name>
<keyword evidence="6 7" id="KW-0472">Membrane</keyword>
<feature type="transmembrane region" description="Helical" evidence="7">
    <location>
        <begin position="20"/>
        <end position="44"/>
    </location>
</feature>
<protein>
    <submittedName>
        <fullName evidence="9">Exopolysaccharide biosynthesis polyprenyl glycosylphosphotransferase</fullName>
    </submittedName>
</protein>
<dbReference type="GO" id="GO:0016780">
    <property type="term" value="F:phosphotransferase activity, for other substituted phosphate groups"/>
    <property type="evidence" value="ECO:0007669"/>
    <property type="project" value="TreeGrafter"/>
</dbReference>
<feature type="domain" description="Bacterial sugar transferase" evidence="8">
    <location>
        <begin position="270"/>
        <end position="450"/>
    </location>
</feature>
<evidence type="ECO:0000259" key="8">
    <source>
        <dbReference type="Pfam" id="PF02397"/>
    </source>
</evidence>
<dbReference type="InParanoid" id="A0A061AFX5"/>
<feature type="transmembrane region" description="Helical" evidence="7">
    <location>
        <begin position="56"/>
        <end position="76"/>
    </location>
</feature>
<dbReference type="NCBIfam" id="TIGR03025">
    <property type="entry name" value="EPS_sugtrans"/>
    <property type="match status" value="1"/>
</dbReference>
<keyword evidence="10" id="KW-1185">Reference proteome</keyword>
<dbReference type="RefSeq" id="WP_045749021.1">
    <property type="nucleotide sequence ID" value="NZ_FUZK01000003.1"/>
</dbReference>